<feature type="non-terminal residue" evidence="1">
    <location>
        <position position="1"/>
    </location>
</feature>
<name>A0A382SG88_9ZZZZ</name>
<dbReference type="InterPro" id="IPR046357">
    <property type="entry name" value="PPIase_dom_sf"/>
</dbReference>
<reference evidence="1" key="1">
    <citation type="submission" date="2018-05" db="EMBL/GenBank/DDBJ databases">
        <authorList>
            <person name="Lanie J.A."/>
            <person name="Ng W.-L."/>
            <person name="Kazmierczak K.M."/>
            <person name="Andrzejewski T.M."/>
            <person name="Davidsen T.M."/>
            <person name="Wayne K.J."/>
            <person name="Tettelin H."/>
            <person name="Glass J.I."/>
            <person name="Rusch D."/>
            <person name="Podicherti R."/>
            <person name="Tsui H.-C.T."/>
            <person name="Winkler M.E."/>
        </authorList>
    </citation>
    <scope>NUCLEOTIDE SEQUENCE</scope>
</reference>
<feature type="non-terminal residue" evidence="1">
    <location>
        <position position="74"/>
    </location>
</feature>
<sequence length="74" mass="7721">VSQQVGTDKIVSVAYTIRDGSGKIVEHTGLPVSYLHGGDDAPLFPQVTAALEGLSAGDTTEVLLRAQEAFGLHD</sequence>
<evidence type="ECO:0000313" key="1">
    <source>
        <dbReference type="EMBL" id="SVD08879.1"/>
    </source>
</evidence>
<dbReference type="AlphaFoldDB" id="A0A382SG88"/>
<protein>
    <submittedName>
        <fullName evidence="1">Uncharacterized protein</fullName>
    </submittedName>
</protein>
<accession>A0A382SG88</accession>
<gene>
    <name evidence="1" type="ORF">METZ01_LOCUS361733</name>
</gene>
<proteinExistence type="predicted"/>
<dbReference type="Gene3D" id="3.10.50.40">
    <property type="match status" value="1"/>
</dbReference>
<organism evidence="1">
    <name type="scientific">marine metagenome</name>
    <dbReference type="NCBI Taxonomy" id="408172"/>
    <lineage>
        <taxon>unclassified sequences</taxon>
        <taxon>metagenomes</taxon>
        <taxon>ecological metagenomes</taxon>
    </lineage>
</organism>
<dbReference type="GO" id="GO:0003755">
    <property type="term" value="F:peptidyl-prolyl cis-trans isomerase activity"/>
    <property type="evidence" value="ECO:0007669"/>
    <property type="project" value="InterPro"/>
</dbReference>
<dbReference type="EMBL" id="UINC01128866">
    <property type="protein sequence ID" value="SVD08879.1"/>
    <property type="molecule type" value="Genomic_DNA"/>
</dbReference>
<dbReference type="SUPFAM" id="SSF54534">
    <property type="entry name" value="FKBP-like"/>
    <property type="match status" value="1"/>
</dbReference>